<protein>
    <submittedName>
        <fullName evidence="3">N-acetylmuramoyl-L-alanine amidase</fullName>
    </submittedName>
</protein>
<dbReference type="PROSITE" id="PS51318">
    <property type="entry name" value="TAT"/>
    <property type="match status" value="1"/>
</dbReference>
<dbReference type="Pfam" id="PF01471">
    <property type="entry name" value="PG_binding_1"/>
    <property type="match status" value="1"/>
</dbReference>
<evidence type="ECO:0000256" key="1">
    <source>
        <dbReference type="ARBA" id="ARBA00007553"/>
    </source>
</evidence>
<comment type="caution">
    <text evidence="3">The sequence shown here is derived from an EMBL/GenBank/DDBJ whole genome shotgun (WGS) entry which is preliminary data.</text>
</comment>
<dbReference type="InterPro" id="IPR006619">
    <property type="entry name" value="PGRP_domain_met/bac"/>
</dbReference>
<dbReference type="CDD" id="cd06583">
    <property type="entry name" value="PGRP"/>
    <property type="match status" value="1"/>
</dbReference>
<dbReference type="InterPro" id="IPR036365">
    <property type="entry name" value="PGBD-like_sf"/>
</dbReference>
<organism evidence="3 4">
    <name type="scientific">Streptomyces durbertensis</name>
    <dbReference type="NCBI Taxonomy" id="2448886"/>
    <lineage>
        <taxon>Bacteria</taxon>
        <taxon>Bacillati</taxon>
        <taxon>Actinomycetota</taxon>
        <taxon>Actinomycetes</taxon>
        <taxon>Kitasatosporales</taxon>
        <taxon>Streptomycetaceae</taxon>
        <taxon>Streptomyces</taxon>
    </lineage>
</organism>
<dbReference type="RefSeq" id="WP_182855982.1">
    <property type="nucleotide sequence ID" value="NZ_WMLF01000177.1"/>
</dbReference>
<dbReference type="InterPro" id="IPR036366">
    <property type="entry name" value="PGBDSf"/>
</dbReference>
<sequence length="367" mass="39288">MTASPSFDRRALLRNAGILGLGAAAVGGGVAAAWPTTADAATATGGRRKTVPAPRVYGTAEWGARPPSGEIDVLDRVPRYLVVHHTAEPGNSEDYSLEHAMRVCRSIQRFHMDTNGWIDSGQQFTNSRGGYVLEGRHRSLEVVHDGGRHVVGANVGGRNSEVVGIENEGLYVTVDVPPALWHSLVALVAWIATRYGRPAESIMGHRDFNSTECPGEVLYGRLDELRRAVAKAMGQRGPLELPLKWPLLRPNDTGPRVRAAQHLLRARGFSDVPTDGVFGPSTRGAVARLADAHGIVPHSCTATLRAGADERGYLGSDLWPLLTATAARPGENADVGAAVETLRRAGGRLDSPGGPLVRRDWQRLLDG</sequence>
<dbReference type="InterPro" id="IPR006311">
    <property type="entry name" value="TAT_signal"/>
</dbReference>
<dbReference type="Gene3D" id="3.40.80.10">
    <property type="entry name" value="Peptidoglycan recognition protein-like"/>
    <property type="match status" value="1"/>
</dbReference>
<dbReference type="SMART" id="SM00701">
    <property type="entry name" value="PGRP"/>
    <property type="match status" value="1"/>
</dbReference>
<dbReference type="Pfam" id="PF01510">
    <property type="entry name" value="Amidase_2"/>
    <property type="match status" value="1"/>
</dbReference>
<reference evidence="4" key="1">
    <citation type="journal article" date="2020" name="Syst. Appl. Microbiol.">
        <title>Streptomyces alkaliterrae sp. nov., isolated from an alkaline soil, and emended descriptions of Streptomyces alkaliphilus, Streptomyces calidiresistens and Streptomyces durbertensis.</title>
        <authorList>
            <person name="Swiecimska M."/>
            <person name="Golinska P."/>
            <person name="Nouioui I."/>
            <person name="Wypij M."/>
            <person name="Rai M."/>
            <person name="Sangal V."/>
            <person name="Goodfellow M."/>
        </authorList>
    </citation>
    <scope>NUCLEOTIDE SEQUENCE [LARGE SCALE GENOMIC DNA]</scope>
    <source>
        <strain evidence="4">DSM 104538</strain>
    </source>
</reference>
<evidence type="ECO:0000259" key="2">
    <source>
        <dbReference type="SMART" id="SM00701"/>
    </source>
</evidence>
<accession>A0ABR6EH37</accession>
<evidence type="ECO:0000313" key="3">
    <source>
        <dbReference type="EMBL" id="MBB1244632.1"/>
    </source>
</evidence>
<name>A0ABR6EH37_9ACTN</name>
<dbReference type="PANTHER" id="PTHR11022">
    <property type="entry name" value="PEPTIDOGLYCAN RECOGNITION PROTEIN"/>
    <property type="match status" value="1"/>
</dbReference>
<dbReference type="Proteomes" id="UP000766698">
    <property type="component" value="Unassembled WGS sequence"/>
</dbReference>
<gene>
    <name evidence="3" type="ORF">GL263_13810</name>
</gene>
<dbReference type="EMBL" id="WMLF01000177">
    <property type="protein sequence ID" value="MBB1244632.1"/>
    <property type="molecule type" value="Genomic_DNA"/>
</dbReference>
<comment type="similarity">
    <text evidence="1">Belongs to the N-acetylmuramoyl-L-alanine amidase 2 family.</text>
</comment>
<dbReference type="InterPro" id="IPR036505">
    <property type="entry name" value="Amidase/PGRP_sf"/>
</dbReference>
<dbReference type="SUPFAM" id="SSF55846">
    <property type="entry name" value="N-acetylmuramoyl-L-alanine amidase-like"/>
    <property type="match status" value="1"/>
</dbReference>
<dbReference type="SUPFAM" id="SSF47090">
    <property type="entry name" value="PGBD-like"/>
    <property type="match status" value="1"/>
</dbReference>
<dbReference type="PANTHER" id="PTHR11022:SF41">
    <property type="entry name" value="PEPTIDOGLYCAN-RECOGNITION PROTEIN LC-RELATED"/>
    <property type="match status" value="1"/>
</dbReference>
<feature type="domain" description="Peptidoglycan recognition protein family" evidence="2">
    <location>
        <begin position="54"/>
        <end position="209"/>
    </location>
</feature>
<keyword evidence="4" id="KW-1185">Reference proteome</keyword>
<proteinExistence type="inferred from homology"/>
<dbReference type="InterPro" id="IPR015510">
    <property type="entry name" value="PGRP"/>
</dbReference>
<evidence type="ECO:0000313" key="4">
    <source>
        <dbReference type="Proteomes" id="UP000766698"/>
    </source>
</evidence>
<dbReference type="InterPro" id="IPR002477">
    <property type="entry name" value="Peptidoglycan-bd-like"/>
</dbReference>
<dbReference type="InterPro" id="IPR002502">
    <property type="entry name" value="Amidase_domain"/>
</dbReference>
<dbReference type="Gene3D" id="1.10.101.10">
    <property type="entry name" value="PGBD-like superfamily/PGBD"/>
    <property type="match status" value="1"/>
</dbReference>